<dbReference type="PROSITE" id="PS50222">
    <property type="entry name" value="EF_HAND_2"/>
    <property type="match status" value="1"/>
</dbReference>
<dbReference type="GeneID" id="20803757"/>
<reference evidence="2" key="1">
    <citation type="submission" date="2013-12" db="EMBL/GenBank/DDBJ databases">
        <title>The Genome Sequence of Aphanomyces astaci APO3.</title>
        <authorList>
            <consortium name="The Broad Institute Genomics Platform"/>
            <person name="Russ C."/>
            <person name="Tyler B."/>
            <person name="van West P."/>
            <person name="Dieguez-Uribeondo J."/>
            <person name="Young S.K."/>
            <person name="Zeng Q."/>
            <person name="Gargeya S."/>
            <person name="Fitzgerald M."/>
            <person name="Abouelleil A."/>
            <person name="Alvarado L."/>
            <person name="Chapman S.B."/>
            <person name="Gainer-Dewar J."/>
            <person name="Goldberg J."/>
            <person name="Griggs A."/>
            <person name="Gujja S."/>
            <person name="Hansen M."/>
            <person name="Howarth C."/>
            <person name="Imamovic A."/>
            <person name="Ireland A."/>
            <person name="Larimer J."/>
            <person name="McCowan C."/>
            <person name="Murphy C."/>
            <person name="Pearson M."/>
            <person name="Poon T.W."/>
            <person name="Priest M."/>
            <person name="Roberts A."/>
            <person name="Saif S."/>
            <person name="Shea T."/>
            <person name="Sykes S."/>
            <person name="Wortman J."/>
            <person name="Nusbaum C."/>
            <person name="Birren B."/>
        </authorList>
    </citation>
    <scope>NUCLEOTIDE SEQUENCE [LARGE SCALE GENOMIC DNA]</scope>
    <source>
        <strain evidence="2">APO3</strain>
    </source>
</reference>
<dbReference type="RefSeq" id="XP_009823425.1">
    <property type="nucleotide sequence ID" value="XM_009825123.1"/>
</dbReference>
<dbReference type="GO" id="GO:0005509">
    <property type="term" value="F:calcium ion binding"/>
    <property type="evidence" value="ECO:0007669"/>
    <property type="project" value="InterPro"/>
</dbReference>
<organism evidence="2">
    <name type="scientific">Aphanomyces astaci</name>
    <name type="common">Crayfish plague agent</name>
    <dbReference type="NCBI Taxonomy" id="112090"/>
    <lineage>
        <taxon>Eukaryota</taxon>
        <taxon>Sar</taxon>
        <taxon>Stramenopiles</taxon>
        <taxon>Oomycota</taxon>
        <taxon>Saprolegniomycetes</taxon>
        <taxon>Saprolegniales</taxon>
        <taxon>Verrucalvaceae</taxon>
        <taxon>Aphanomyces</taxon>
    </lineage>
</organism>
<proteinExistence type="predicted"/>
<sequence length="746" mass="84156">MAREDERARILDSLEHTAVLIKQSEGEADGYHAAYFLQEKDDEDVLNSSHLFLPTSTAHCMRLSDLGIQKCAQIFHRFDDDRDGVWGFVEFKAYVTVLRGALAGRDPLRVILQHEEVWNMYMSDLYETDSNGHLTLRVRGLHEHSTVCPVTSDGGRDSACIVKPPNRSIVWQPTSFVWACIGYGMVYNATFTSSDCSTRTTSTALERCPSINCPTFLAKAALSHLKPKFVCLFRTLRLSVSFLSKVDALVHHVHAHFACMDAILQRNRAIRLFGYKQLSRVNSCDTDHIYRDAFVAVRLSMWTPSPPPRWQQVTQRIKLRTFGWIRRAKLATTKVATWIQRAALTGLLNLTYLTGNADDNHSDRGDYVLKVDVGKDFAAHAELQLSYTADCDSSATLYNLGYREDGAECFVYLDFLTKADITDVELNDTIAAMSTLLDVGFHDHLQSLPWFHKALVVSPPKTHAHSGGGSGIVRVVILLTDALDPFNLLLFLGFPPSLQFDHLLSRLRWNAMLNVSLHDIFTNKRFNAAKHFALRSALNVCVGRQACGQTVQQACCQAKYESSARDTEDEIIRQELRQHSRHVTVPTPNKLDPRVALAWKDQSQRNQREGAGRWHEWAANIASFLKHAKTMNVNVHVATIADLIHGDSVLHTLFHRDTIKDVRPTKYGEVEIVHMIGYLCRPCASVSRQVPFMHCGPNGRHRWRTSSTRCFKGRVGMSRPLLQLGFGKSMPYTSPSCTFTTRSRPT</sequence>
<dbReference type="InterPro" id="IPR011992">
    <property type="entry name" value="EF-hand-dom_pair"/>
</dbReference>
<dbReference type="AlphaFoldDB" id="W4H4W2"/>
<protein>
    <recommendedName>
        <fullName evidence="1">EF-hand domain-containing protein</fullName>
    </recommendedName>
</protein>
<name>W4H4W2_APHAT</name>
<feature type="domain" description="EF-hand" evidence="1">
    <location>
        <begin position="66"/>
        <end position="101"/>
    </location>
</feature>
<dbReference type="SUPFAM" id="SSF47473">
    <property type="entry name" value="EF-hand"/>
    <property type="match status" value="1"/>
</dbReference>
<dbReference type="OrthoDB" id="26525at2759"/>
<gene>
    <name evidence="2" type="ORF">H257_01761</name>
</gene>
<dbReference type="VEuPathDB" id="FungiDB:H257_01761"/>
<dbReference type="InterPro" id="IPR002048">
    <property type="entry name" value="EF_hand_dom"/>
</dbReference>
<dbReference type="EMBL" id="KI913116">
    <property type="protein sequence ID" value="ETV86626.1"/>
    <property type="molecule type" value="Genomic_DNA"/>
</dbReference>
<accession>W4H4W2</accession>
<evidence type="ECO:0000259" key="1">
    <source>
        <dbReference type="PROSITE" id="PS50222"/>
    </source>
</evidence>
<evidence type="ECO:0000313" key="2">
    <source>
        <dbReference type="EMBL" id="ETV86626.1"/>
    </source>
</evidence>